<dbReference type="EMBL" id="KY780159">
    <property type="protein sequence ID" value="ARM37810.1"/>
    <property type="molecule type" value="Genomic_DNA"/>
</dbReference>
<evidence type="ECO:0000313" key="1">
    <source>
        <dbReference type="EMBL" id="ARM37810.1"/>
    </source>
</evidence>
<accession>A0A1W6I166</accession>
<proteinExistence type="predicted"/>
<sequence length="64" mass="6932">MVPLSSPYSIRGKVAINDKGVESLSSSAELRANAHHHLTDLEPFSSPTSVTTIFLNANDNNYLC</sequence>
<dbReference type="KEGG" id="vg:37273746"/>
<dbReference type="Proteomes" id="UP000224527">
    <property type="component" value="Segment"/>
</dbReference>
<reference evidence="1" key="1">
    <citation type="journal article" date="2017" name="J. Virol.">
        <title>A novel type of polyhedral viruses infecting hyperthermophilic archaea.</title>
        <authorList>
            <person name="Liu Y."/>
            <person name="Ishino S."/>
            <person name="Ishino Y."/>
            <person name="Pehau-Arnaudet G."/>
            <person name="Krupovic M."/>
            <person name="Prangishvili D."/>
        </authorList>
    </citation>
    <scope>NUCLEOTIDE SEQUENCE [LARGE SCALE GENOMIC DNA]</scope>
    <source>
        <strain evidence="1">S14</strain>
    </source>
</reference>
<name>A0A1W6I166_SPV1</name>
<dbReference type="RefSeq" id="YP_009497875.1">
    <property type="nucleotide sequence ID" value="NC_038017.1"/>
</dbReference>
<dbReference type="GeneID" id="37273746"/>
<organismHost>
    <name type="scientific">Sulfolobus</name>
    <dbReference type="NCBI Taxonomy" id="2284"/>
</organismHost>
<evidence type="ECO:0000313" key="2">
    <source>
        <dbReference type="Proteomes" id="UP000224527"/>
    </source>
</evidence>
<protein>
    <submittedName>
        <fullName evidence="1">Uncharacterized protein</fullName>
    </submittedName>
</protein>
<keyword evidence="2" id="KW-1185">Reference proteome</keyword>
<organism evidence="1">
    <name type="scientific">Sulfolobus polyhedral virus 1</name>
    <name type="common">SPV1</name>
    <dbReference type="NCBI Taxonomy" id="1982658"/>
    <lineage>
        <taxon>Viruses</taxon>
        <taxon>Viruses incertae sedis</taxon>
        <taxon>Portogloboviridae</taxon>
        <taxon>Alphaportoglobovirus</taxon>
        <taxon>Alphaportoglobovirus beppuense</taxon>
        <taxon>Sulfolobus alphaportoglobovirus 1</taxon>
    </lineage>
</organism>